<dbReference type="Pfam" id="PF01323">
    <property type="entry name" value="DSBA"/>
    <property type="match status" value="1"/>
</dbReference>
<protein>
    <recommendedName>
        <fullName evidence="1">2-hydroxychromene-2-carboxylate isomerase</fullName>
        <ecNumber evidence="1">5.99.1.4</ecNumber>
    </recommendedName>
</protein>
<dbReference type="Proteomes" id="UP000596827">
    <property type="component" value="Unassembled WGS sequence"/>
</dbReference>
<accession>A0A923S0C0</accession>
<dbReference type="GO" id="GO:0018845">
    <property type="term" value="F:2-hydroxychromene-2-carboxylate isomerase activity"/>
    <property type="evidence" value="ECO:0007669"/>
    <property type="project" value="UniProtKB-UniRule"/>
</dbReference>
<dbReference type="InterPro" id="IPR036249">
    <property type="entry name" value="Thioredoxin-like_sf"/>
</dbReference>
<feature type="domain" description="DSBA-like thioredoxin" evidence="2">
    <location>
        <begin position="2"/>
        <end position="190"/>
    </location>
</feature>
<keyword evidence="4" id="KW-1185">Reference proteome</keyword>
<dbReference type="InterPro" id="IPR051924">
    <property type="entry name" value="GST_Kappa/NadH"/>
</dbReference>
<name>A0A923S0C0_9BURK</name>
<dbReference type="RefSeq" id="WP_187079511.1">
    <property type="nucleotide sequence ID" value="NZ_JACORU010000001.1"/>
</dbReference>
<dbReference type="SUPFAM" id="SSF52833">
    <property type="entry name" value="Thioredoxin-like"/>
    <property type="match status" value="1"/>
</dbReference>
<dbReference type="PANTHER" id="PTHR42943:SF2">
    <property type="entry name" value="GLUTATHIONE S-TRANSFERASE KAPPA 1"/>
    <property type="match status" value="1"/>
</dbReference>
<dbReference type="GO" id="GO:0004364">
    <property type="term" value="F:glutathione transferase activity"/>
    <property type="evidence" value="ECO:0007669"/>
    <property type="project" value="TreeGrafter"/>
</dbReference>
<proteinExistence type="inferred from homology"/>
<dbReference type="InterPro" id="IPR001853">
    <property type="entry name" value="DSBA-like_thioredoxin_dom"/>
</dbReference>
<dbReference type="Gene3D" id="3.40.30.10">
    <property type="entry name" value="Glutaredoxin"/>
    <property type="match status" value="1"/>
</dbReference>
<dbReference type="PANTHER" id="PTHR42943">
    <property type="entry name" value="GLUTATHIONE S-TRANSFERASE KAPPA"/>
    <property type="match status" value="1"/>
</dbReference>
<organism evidence="3 4">
    <name type="scientific">Ramlibacter albus</name>
    <dbReference type="NCBI Taxonomy" id="2079448"/>
    <lineage>
        <taxon>Bacteria</taxon>
        <taxon>Pseudomonadati</taxon>
        <taxon>Pseudomonadota</taxon>
        <taxon>Betaproteobacteria</taxon>
        <taxon>Burkholderiales</taxon>
        <taxon>Comamonadaceae</taxon>
        <taxon>Ramlibacter</taxon>
    </lineage>
</organism>
<dbReference type="InterPro" id="IPR014440">
    <property type="entry name" value="HCCAis_GSTk"/>
</dbReference>
<dbReference type="EMBL" id="JACORU010000001">
    <property type="protein sequence ID" value="MBC5763041.1"/>
    <property type="molecule type" value="Genomic_DNA"/>
</dbReference>
<evidence type="ECO:0000313" key="4">
    <source>
        <dbReference type="Proteomes" id="UP000596827"/>
    </source>
</evidence>
<dbReference type="AlphaFoldDB" id="A0A923S0C0"/>
<evidence type="ECO:0000259" key="2">
    <source>
        <dbReference type="Pfam" id="PF01323"/>
    </source>
</evidence>
<comment type="caution">
    <text evidence="3">The sequence shown here is derived from an EMBL/GenBank/DDBJ whole genome shotgun (WGS) entry which is preliminary data.</text>
</comment>
<dbReference type="GO" id="GO:0006749">
    <property type="term" value="P:glutathione metabolic process"/>
    <property type="evidence" value="ECO:0007669"/>
    <property type="project" value="TreeGrafter"/>
</dbReference>
<gene>
    <name evidence="3" type="ORF">H8R02_01150</name>
</gene>
<evidence type="ECO:0000313" key="3">
    <source>
        <dbReference type="EMBL" id="MBC5763041.1"/>
    </source>
</evidence>
<evidence type="ECO:0000256" key="1">
    <source>
        <dbReference type="PIRNR" id="PIRNR006386"/>
    </source>
</evidence>
<reference evidence="3" key="1">
    <citation type="submission" date="2020-08" db="EMBL/GenBank/DDBJ databases">
        <title>Ramlibacter sp. GTP1 16S ribosomal RNA gene genome sequencing and assembly.</title>
        <authorList>
            <person name="Kang M."/>
        </authorList>
    </citation>
    <scope>NUCLEOTIDE SEQUENCE</scope>
    <source>
        <strain evidence="3">GTP1</strain>
    </source>
</reference>
<dbReference type="EC" id="5.99.1.4" evidence="1"/>
<comment type="catalytic activity">
    <reaction evidence="1">
        <text>2-hydroxychromene-2-carboxylate = (3E)-4-(2-hydroxyphenyl)-2-oxobut-3-enoate</text>
        <dbReference type="Rhea" id="RHEA:27401"/>
        <dbReference type="ChEBI" id="CHEBI:59350"/>
        <dbReference type="ChEBI" id="CHEBI:59353"/>
        <dbReference type="EC" id="5.99.1.4"/>
    </reaction>
</comment>
<dbReference type="PIRSF" id="PIRSF006386">
    <property type="entry name" value="HCCAis_GSTk"/>
    <property type="match status" value="1"/>
</dbReference>
<comment type="similarity">
    <text evidence="1">Belongs to the GST superfamily. NadH family.</text>
</comment>
<keyword evidence="1" id="KW-0413">Isomerase</keyword>
<dbReference type="GO" id="GO:0004602">
    <property type="term" value="F:glutathione peroxidase activity"/>
    <property type="evidence" value="ECO:0007669"/>
    <property type="project" value="TreeGrafter"/>
</dbReference>
<sequence>MTLDCFFDFACPYSLLSVHRLLTHPGFASHPVAWHPVDVEAVKRGAGNDGPPLGDLPQKARYVREDVARWARRDGISDLQPPVAFARALNAGVFLARQRGIERDYLRAVLRNCAPGSIDPNGDFLNLVCSRLSWPAGSLIDYSRSAEAECQLHDCLARARAAGVFGTPTFVLHGELWWGNDRLDQVAERMRIEESATAISALSSN</sequence>